<organism evidence="2 3">
    <name type="scientific">Methanimicrococcus hongohii</name>
    <dbReference type="NCBI Taxonomy" id="3028295"/>
    <lineage>
        <taxon>Archaea</taxon>
        <taxon>Methanobacteriati</taxon>
        <taxon>Methanobacteriota</taxon>
        <taxon>Stenosarchaea group</taxon>
        <taxon>Methanomicrobia</taxon>
        <taxon>Methanosarcinales</taxon>
        <taxon>Methanosarcinaceae</taxon>
        <taxon>Methanimicrococcus</taxon>
    </lineage>
</organism>
<reference evidence="2 3" key="1">
    <citation type="submission" date="2023-07" db="EMBL/GenBank/DDBJ databases">
        <title>Closed genoem sequence of Methanomicrococcus sp. Hf6.</title>
        <authorList>
            <person name="Poehlein A."/>
            <person name="Protasov E."/>
            <person name="Platt K."/>
            <person name="Reeh H."/>
            <person name="Daniel R."/>
            <person name="Brune A."/>
        </authorList>
    </citation>
    <scope>NUCLEOTIDE SEQUENCE [LARGE SCALE GENOMIC DNA]</scope>
    <source>
        <strain evidence="2 3">Hf6</strain>
    </source>
</reference>
<accession>A0AA96V0E6</accession>
<dbReference type="GeneID" id="85195985"/>
<gene>
    <name evidence="2" type="ORF">MmiHf6_13970</name>
</gene>
<keyword evidence="1" id="KW-1133">Transmembrane helix</keyword>
<protein>
    <submittedName>
        <fullName evidence="2">Uncharacterized protein</fullName>
    </submittedName>
</protein>
<dbReference type="KEGG" id="mehf:MmiHf6_13970"/>
<evidence type="ECO:0000313" key="3">
    <source>
        <dbReference type="Proteomes" id="UP001302978"/>
    </source>
</evidence>
<feature type="transmembrane region" description="Helical" evidence="1">
    <location>
        <begin position="42"/>
        <end position="64"/>
    </location>
</feature>
<keyword evidence="1" id="KW-0812">Transmembrane</keyword>
<feature type="transmembrane region" description="Helical" evidence="1">
    <location>
        <begin position="76"/>
        <end position="96"/>
    </location>
</feature>
<dbReference type="AlphaFoldDB" id="A0AA96V0E6"/>
<sequence length="313" mass="36689">MNNFIVFLLFLIAMIPGIYLATKNNFVIIKNRKYNSFIIRAIYLLPLTTILVLLPVSIIIYIFSNLEIGHTIMDTFGEPIILAVPAIFGLLFIFIVHKYFLRKDMPPEYWPDFEKYELYVYMPEINIQGGGTFGTKFTKPINQKGLKELQRQKQLNELIIDFKSMKDKDIACTYYGEIVVSEKALELFKEKSLTGFQEQTVKNSKDSRFKTEIKYYQLIPTHIMPPMSTETKIIRYIRPSVKIYIADNLVYYDESVLPTQDFNISLELFGENNKPFNAPRYLWIVTNRTMKILVNDLEQHKRDFIPITLVDVK</sequence>
<dbReference type="EMBL" id="CP131059">
    <property type="protein sequence ID" value="WNY24072.1"/>
    <property type="molecule type" value="Genomic_DNA"/>
</dbReference>
<name>A0AA96V0E6_9EURY</name>
<proteinExistence type="predicted"/>
<feature type="transmembrane region" description="Helical" evidence="1">
    <location>
        <begin position="6"/>
        <end position="22"/>
    </location>
</feature>
<keyword evidence="3" id="KW-1185">Reference proteome</keyword>
<evidence type="ECO:0000313" key="2">
    <source>
        <dbReference type="EMBL" id="WNY24072.1"/>
    </source>
</evidence>
<keyword evidence="1" id="KW-0472">Membrane</keyword>
<dbReference type="Proteomes" id="UP001302978">
    <property type="component" value="Chromosome"/>
</dbReference>
<dbReference type="RefSeq" id="WP_316557243.1">
    <property type="nucleotide sequence ID" value="NZ_CP131059.1"/>
</dbReference>
<evidence type="ECO:0000256" key="1">
    <source>
        <dbReference type="SAM" id="Phobius"/>
    </source>
</evidence>